<evidence type="ECO:0000313" key="7">
    <source>
        <dbReference type="Proteomes" id="UP001578633"/>
    </source>
</evidence>
<feature type="chain" id="PRO_5046027845" description="Cyanophycinase" evidence="5">
    <location>
        <begin position="21"/>
        <end position="305"/>
    </location>
</feature>
<organism evidence="6 7">
    <name type="scientific">Alternaria dauci</name>
    <dbReference type="NCBI Taxonomy" id="48095"/>
    <lineage>
        <taxon>Eukaryota</taxon>
        <taxon>Fungi</taxon>
        <taxon>Dikarya</taxon>
        <taxon>Ascomycota</taxon>
        <taxon>Pezizomycotina</taxon>
        <taxon>Dothideomycetes</taxon>
        <taxon>Pleosporomycetidae</taxon>
        <taxon>Pleosporales</taxon>
        <taxon>Pleosporineae</taxon>
        <taxon>Pleosporaceae</taxon>
        <taxon>Alternaria</taxon>
        <taxon>Alternaria sect. Porri</taxon>
    </lineage>
</organism>
<protein>
    <recommendedName>
        <fullName evidence="8">Cyanophycinase</fullName>
    </recommendedName>
</protein>
<dbReference type="InterPro" id="IPR029062">
    <property type="entry name" value="Class_I_gatase-like"/>
</dbReference>
<evidence type="ECO:0000313" key="6">
    <source>
        <dbReference type="EMBL" id="KAL1795212.1"/>
    </source>
</evidence>
<dbReference type="InterPro" id="IPR005320">
    <property type="entry name" value="Peptidase_S51"/>
</dbReference>
<evidence type="ECO:0000256" key="4">
    <source>
        <dbReference type="ARBA" id="ARBA00022825"/>
    </source>
</evidence>
<dbReference type="Gene3D" id="3.40.50.880">
    <property type="match status" value="1"/>
</dbReference>
<dbReference type="EMBL" id="JBHGVX010000006">
    <property type="protein sequence ID" value="KAL1795212.1"/>
    <property type="molecule type" value="Genomic_DNA"/>
</dbReference>
<dbReference type="PANTHER" id="PTHR36175">
    <property type="entry name" value="CYANOPHYCINASE"/>
    <property type="match status" value="1"/>
</dbReference>
<keyword evidence="2" id="KW-0645">Protease</keyword>
<dbReference type="Proteomes" id="UP001578633">
    <property type="component" value="Chromosome 6"/>
</dbReference>
<proteinExistence type="inferred from homology"/>
<dbReference type="Pfam" id="PF03575">
    <property type="entry name" value="Peptidase_S51"/>
    <property type="match status" value="1"/>
</dbReference>
<evidence type="ECO:0000256" key="1">
    <source>
        <dbReference type="ARBA" id="ARBA00006534"/>
    </source>
</evidence>
<dbReference type="PANTHER" id="PTHR36175:SF1">
    <property type="entry name" value="CYANOPHYCINASE"/>
    <property type="match status" value="1"/>
</dbReference>
<gene>
    <name evidence="6" type="ORF">ACET3X_007028</name>
</gene>
<name>A0ABR3UG92_9PLEO</name>
<feature type="signal peptide" evidence="5">
    <location>
        <begin position="1"/>
        <end position="20"/>
    </location>
</feature>
<comment type="caution">
    <text evidence="6">The sequence shown here is derived from an EMBL/GenBank/DDBJ whole genome shotgun (WGS) entry which is preliminary data.</text>
</comment>
<dbReference type="CDD" id="cd03145">
    <property type="entry name" value="GAT1_cyanophycinase"/>
    <property type="match status" value="1"/>
</dbReference>
<reference evidence="6 7" key="1">
    <citation type="submission" date="2024-09" db="EMBL/GenBank/DDBJ databases">
        <title>T2T genomes of carrot and Alternaria dauci and their utility for understanding host-pathogen interaction during carrot leaf blight disease.</title>
        <authorList>
            <person name="Liu W."/>
            <person name="Xu S."/>
            <person name="Ou C."/>
            <person name="Liu X."/>
            <person name="Zhuang F."/>
            <person name="Deng X.W."/>
        </authorList>
    </citation>
    <scope>NUCLEOTIDE SEQUENCE [LARGE SCALE GENOMIC DNA]</scope>
    <source>
        <strain evidence="6 7">A2016</strain>
    </source>
</reference>
<evidence type="ECO:0008006" key="8">
    <source>
        <dbReference type="Google" id="ProtNLM"/>
    </source>
</evidence>
<sequence length="305" mass="32672">MISVLSIMRFTTLFYTTVLAITTTANPVYATNGTNTTYIGPENGHLVIVGGNLQSESIYQRIISLAGGPDASIVVVPTAGGEATYDQNFTTAVAFRDYGANNVTVLHTYDPAVADTDEFIAPLLGAKGIFFGGGRQWRLVDAYAGTKTEVAFQAVLDAGGVISGSSAGASIIGSFLARGDTANNTIMIGDHTVGFGYLKNSAIDQHVLVRNRHFDMFEILDAYPGLLGLAIDEDTALVVNKNELEVIGSTYALIYDGSFWSREGSWERPLPPPNARFYFLREGDRYDLGARAVIEPETTGSGDDV</sequence>
<evidence type="ECO:0000256" key="5">
    <source>
        <dbReference type="SAM" id="SignalP"/>
    </source>
</evidence>
<dbReference type="RefSeq" id="XP_069305796.1">
    <property type="nucleotide sequence ID" value="XM_069453223.1"/>
</dbReference>
<keyword evidence="7" id="KW-1185">Reference proteome</keyword>
<comment type="similarity">
    <text evidence="1">Belongs to the peptidase S51 family.</text>
</comment>
<keyword evidence="3" id="KW-0378">Hydrolase</keyword>
<evidence type="ECO:0000256" key="2">
    <source>
        <dbReference type="ARBA" id="ARBA00022670"/>
    </source>
</evidence>
<evidence type="ECO:0000256" key="3">
    <source>
        <dbReference type="ARBA" id="ARBA00022801"/>
    </source>
</evidence>
<accession>A0ABR3UG92</accession>
<dbReference type="SUPFAM" id="SSF52317">
    <property type="entry name" value="Class I glutamine amidotransferase-like"/>
    <property type="match status" value="1"/>
</dbReference>
<dbReference type="GeneID" id="96087350"/>
<keyword evidence="5" id="KW-0732">Signal</keyword>
<keyword evidence="4" id="KW-0720">Serine protease</keyword>